<evidence type="ECO:0000313" key="2">
    <source>
        <dbReference type="EMBL" id="VVD80796.1"/>
    </source>
</evidence>
<protein>
    <submittedName>
        <fullName evidence="2">Uncharacterized protein</fullName>
    </submittedName>
</protein>
<dbReference type="EMBL" id="CABPSI010000001">
    <property type="protein sequence ID" value="VVD80796.1"/>
    <property type="molecule type" value="Genomic_DNA"/>
</dbReference>
<proteinExistence type="predicted"/>
<organism evidence="2 3">
    <name type="scientific">Pandoraea iniqua</name>
    <dbReference type="NCBI Taxonomy" id="2508288"/>
    <lineage>
        <taxon>Bacteria</taxon>
        <taxon>Pseudomonadati</taxon>
        <taxon>Pseudomonadota</taxon>
        <taxon>Betaproteobacteria</taxon>
        <taxon>Burkholderiales</taxon>
        <taxon>Burkholderiaceae</taxon>
        <taxon>Pandoraea</taxon>
    </lineage>
</organism>
<sequence length="156" mass="15169">MLRSASALASAVFSTLALAVVPFVSAPALAAPPADTTGAVATNVVQISNRQSITSAAVFSGAAVATLGADALRDAHGNFGVNVAAGALNAQSNQLVLASASNVLINSHQDIRNAATVNAATNASLGERALMGASGNIGVNVAAGVANVQSNALAIH</sequence>
<reference evidence="2 3" key="1">
    <citation type="submission" date="2019-08" db="EMBL/GenBank/DDBJ databases">
        <authorList>
            <person name="Peeters C."/>
        </authorList>
    </citation>
    <scope>NUCLEOTIDE SEQUENCE [LARGE SCALE GENOMIC DNA]</scope>
    <source>
        <strain evidence="2 3">LMG 31115</strain>
    </source>
</reference>
<dbReference type="Proteomes" id="UP000333828">
    <property type="component" value="Unassembled WGS sequence"/>
</dbReference>
<evidence type="ECO:0000256" key="1">
    <source>
        <dbReference type="SAM" id="SignalP"/>
    </source>
</evidence>
<gene>
    <name evidence="2" type="ORF">PIN31115_01102</name>
</gene>
<dbReference type="AlphaFoldDB" id="A0A5E4SY36"/>
<feature type="chain" id="PRO_5022946744" evidence="1">
    <location>
        <begin position="31"/>
        <end position="156"/>
    </location>
</feature>
<evidence type="ECO:0000313" key="3">
    <source>
        <dbReference type="Proteomes" id="UP000333828"/>
    </source>
</evidence>
<feature type="signal peptide" evidence="1">
    <location>
        <begin position="1"/>
        <end position="30"/>
    </location>
</feature>
<keyword evidence="1" id="KW-0732">Signal</keyword>
<dbReference type="RefSeq" id="WP_150683183.1">
    <property type="nucleotide sequence ID" value="NZ_CABPSI010000001.1"/>
</dbReference>
<keyword evidence="3" id="KW-1185">Reference proteome</keyword>
<name>A0A5E4SY36_9BURK</name>
<accession>A0A5E4SY36</accession>